<name>A0ABT7CCA0_9MICO</name>
<evidence type="ECO:0000313" key="2">
    <source>
        <dbReference type="Proteomes" id="UP001170379"/>
    </source>
</evidence>
<evidence type="ECO:0000313" key="1">
    <source>
        <dbReference type="EMBL" id="MDJ1372718.1"/>
    </source>
</evidence>
<dbReference type="RefSeq" id="WP_026937807.1">
    <property type="nucleotide sequence ID" value="NZ_CP028426.1"/>
</dbReference>
<gene>
    <name evidence="1" type="ORF">C7K25_15370</name>
</gene>
<sequence>MSNIARVVRTREVPPHASIAEAVGRHHTFETAVADIVDNSIDAGAEHVLVRFLQRDGAVTGLQVIDDGSGMDSASLDNAMEFARQREYGASELGHFGLGLKAASLSQANILNVYSQRYGAVPAGRSIHDRNRTSIHELVCCTVNSLLVL</sequence>
<dbReference type="SUPFAM" id="SSF55874">
    <property type="entry name" value="ATPase domain of HSP90 chaperone/DNA topoisomerase II/histidine kinase"/>
    <property type="match status" value="1"/>
</dbReference>
<accession>A0ABT7CCA0</accession>
<dbReference type="InterPro" id="IPR036890">
    <property type="entry name" value="HATPase_C_sf"/>
</dbReference>
<dbReference type="Proteomes" id="UP001170379">
    <property type="component" value="Unassembled WGS sequence"/>
</dbReference>
<reference evidence="1" key="1">
    <citation type="submission" date="2018-03" db="EMBL/GenBank/DDBJ databases">
        <authorList>
            <person name="Nunes O.C."/>
            <person name="Lopes A.R."/>
            <person name="Froufe H."/>
            <person name="Munoz-Merida A."/>
            <person name="Barroso C."/>
            <person name="Egas C."/>
        </authorList>
    </citation>
    <scope>NUCLEOTIDE SEQUENCE</scope>
    <source>
        <strain evidence="1">ON4</strain>
    </source>
</reference>
<dbReference type="EMBL" id="PXVD01000041">
    <property type="protein sequence ID" value="MDJ1372718.1"/>
    <property type="molecule type" value="Genomic_DNA"/>
</dbReference>
<evidence type="ECO:0008006" key="3">
    <source>
        <dbReference type="Google" id="ProtNLM"/>
    </source>
</evidence>
<dbReference type="Gene3D" id="3.30.565.10">
    <property type="entry name" value="Histidine kinase-like ATPase, C-terminal domain"/>
    <property type="match status" value="1"/>
</dbReference>
<dbReference type="Pfam" id="PF13589">
    <property type="entry name" value="HATPase_c_3"/>
    <property type="match status" value="1"/>
</dbReference>
<reference evidence="1" key="2">
    <citation type="journal article" date="2022" name="Sci. Rep.">
        <title>In silico prediction of the enzymes involved in the degradation of the herbicide molinate by Gulosibacter molinativorax ON4T.</title>
        <authorList>
            <person name="Lopes A.R."/>
            <person name="Bunin E."/>
            <person name="Viana A.T."/>
            <person name="Froufe H."/>
            <person name="Munoz-Merida A."/>
            <person name="Pinho D."/>
            <person name="Figueiredo J."/>
            <person name="Barroso C."/>
            <person name="Vaz-Moreira I."/>
            <person name="Bellanger X."/>
            <person name="Egas C."/>
            <person name="Nunes O.C."/>
        </authorList>
    </citation>
    <scope>NUCLEOTIDE SEQUENCE</scope>
    <source>
        <strain evidence="1">ON4</strain>
    </source>
</reference>
<comment type="caution">
    <text evidence="1">The sequence shown here is derived from an EMBL/GenBank/DDBJ whole genome shotgun (WGS) entry which is preliminary data.</text>
</comment>
<organism evidence="1 2">
    <name type="scientific">Gulosibacter molinativorax</name>
    <dbReference type="NCBI Taxonomy" id="256821"/>
    <lineage>
        <taxon>Bacteria</taxon>
        <taxon>Bacillati</taxon>
        <taxon>Actinomycetota</taxon>
        <taxon>Actinomycetes</taxon>
        <taxon>Micrococcales</taxon>
        <taxon>Microbacteriaceae</taxon>
        <taxon>Gulosibacter</taxon>
    </lineage>
</organism>
<keyword evidence="2" id="KW-1185">Reference proteome</keyword>
<proteinExistence type="predicted"/>
<protein>
    <recommendedName>
        <fullName evidence="3">ATP-binding protein</fullName>
    </recommendedName>
</protein>